<comment type="similarity">
    <text evidence="2 8">Belongs to the alanine or glycine:cation symporter (AGCS) (TC 2.A.25) family.</text>
</comment>
<name>A3XGR5_LEEBM</name>
<comment type="subcellular location">
    <subcellularLocation>
        <location evidence="1 8">Cell membrane</location>
        <topology evidence="1 8">Multi-pass membrane protein</topology>
    </subcellularLocation>
</comment>
<gene>
    <name evidence="9" type="ORF">MED217_14120</name>
</gene>
<evidence type="ECO:0000256" key="8">
    <source>
        <dbReference type="RuleBase" id="RU363064"/>
    </source>
</evidence>
<feature type="transmembrane region" description="Helical" evidence="8">
    <location>
        <begin position="291"/>
        <end position="311"/>
    </location>
</feature>
<keyword evidence="6 8" id="KW-1133">Transmembrane helix</keyword>
<dbReference type="AlphaFoldDB" id="A3XGR5"/>
<dbReference type="PRINTS" id="PR00175">
    <property type="entry name" value="NAALASMPORT"/>
</dbReference>
<dbReference type="EMBL" id="AANC01000001">
    <property type="protein sequence ID" value="EAQ50685.1"/>
    <property type="molecule type" value="Genomic_DNA"/>
</dbReference>
<keyword evidence="5 8" id="KW-0812">Transmembrane</keyword>
<protein>
    <submittedName>
        <fullName evidence="9">Putative Na(+)-linked D-alanine glycine permease</fullName>
    </submittedName>
</protein>
<dbReference type="eggNOG" id="COG1115">
    <property type="taxonomic scope" value="Bacteria"/>
</dbReference>
<reference evidence="9 10" key="1">
    <citation type="journal article" date="2007" name="Nature">
        <title>Light stimulates growth of proteorhodopsin-containing marine Flavobacteria.</title>
        <authorList>
            <person name="Gomez-Consarnau L."/>
            <person name="Gonzalez J.M."/>
            <person name="Coll-Llado M."/>
            <person name="Gourdon P."/>
            <person name="Pascher T."/>
            <person name="Neutze R."/>
            <person name="Pedros-Alio C."/>
            <person name="Pinhassi J."/>
        </authorList>
    </citation>
    <scope>NUCLEOTIDE SEQUENCE [LARGE SCALE GENOMIC DNA]</scope>
    <source>
        <strain evidence="9 10">MED217</strain>
    </source>
</reference>
<dbReference type="PANTHER" id="PTHR30330">
    <property type="entry name" value="AGSS FAMILY TRANSPORTER, SODIUM-ALANINE"/>
    <property type="match status" value="1"/>
</dbReference>
<feature type="transmembrane region" description="Helical" evidence="8">
    <location>
        <begin position="515"/>
        <end position="533"/>
    </location>
</feature>
<dbReference type="PANTHER" id="PTHR30330:SF3">
    <property type="entry name" value="TRANSCRIPTIONAL REGULATOR, LRP FAMILY"/>
    <property type="match status" value="1"/>
</dbReference>
<evidence type="ECO:0000256" key="1">
    <source>
        <dbReference type="ARBA" id="ARBA00004651"/>
    </source>
</evidence>
<dbReference type="NCBIfam" id="TIGR00835">
    <property type="entry name" value="agcS"/>
    <property type="match status" value="1"/>
</dbReference>
<organism evidence="9 10">
    <name type="scientific">Leeuwenhoekiella blandensis (strain CECT 7118 / CCUG 51940 / KCTC 22103 / MED217)</name>
    <name type="common">Flavobacterium sp. (strain MED217)</name>
    <dbReference type="NCBI Taxonomy" id="398720"/>
    <lineage>
        <taxon>Bacteria</taxon>
        <taxon>Pseudomonadati</taxon>
        <taxon>Bacteroidota</taxon>
        <taxon>Flavobacteriia</taxon>
        <taxon>Flavobacteriales</taxon>
        <taxon>Flavobacteriaceae</taxon>
        <taxon>Leeuwenhoekiella</taxon>
    </lineage>
</organism>
<dbReference type="Gene3D" id="1.20.1740.10">
    <property type="entry name" value="Amino acid/polyamine transporter I"/>
    <property type="match status" value="1"/>
</dbReference>
<feature type="transmembrane region" description="Helical" evidence="8">
    <location>
        <begin position="468"/>
        <end position="494"/>
    </location>
</feature>
<keyword evidence="4 8" id="KW-1003">Cell membrane</keyword>
<evidence type="ECO:0000256" key="4">
    <source>
        <dbReference type="ARBA" id="ARBA00022475"/>
    </source>
</evidence>
<evidence type="ECO:0000256" key="3">
    <source>
        <dbReference type="ARBA" id="ARBA00022448"/>
    </source>
</evidence>
<sequence length="589" mass="63535">MQRNSILTAFTFEKAYFFSILLLLLQKFYSNTKVLMKKIMFSICCLMFPLMTFAQEEMSVGESINAAFEKYTTPIVETIMYPIVIAGKELPIVILILLLGALFFTLYFKGVNLRYFKDSIKTAWGKYDDLDHYVPAEEDIVVEDGKVKDTVKLTGEVQGEVTHFQALTASLSATVGLGNIAGVAVAIAIGGPGATVWMIIAGLLGMASKFVECTLGVKYREVDEQGKTYGGPMYYLSKGLNELKMIWLGKILAGFFAIMCIGASFGGGNMFQSNQASSQLIQMTGWDSPNAGLYLGIIMAVVIGLVIIGGIKRIGSFTEKVVPFMAIIYVLAGFIIIAINVDMVGFALGQIWDGAMDPNAAFGGVVGVMIVGFQRAAFSNEAGVGSAAIAHSAVKTRYPASEGLTASLGPFVDTVIICTMTAIVIIITNAKHNLFTYGNLDAASNVMLNETNEPINGVDLTSVAFDSAIPYFSIVLTIAVVLFAISTAISWSYYGLQSWKFLFGKGKVTDIVYKVLFLVFVIVGASSSLGAVIAFSDAMIFAMVFPNIIGLVLLSPKVRKELQAYLNAIKIGRMDATIDKDSKSTKKAS</sequence>
<comment type="caution">
    <text evidence="9">The sequence shown here is derived from an EMBL/GenBank/DDBJ whole genome shotgun (WGS) entry which is preliminary data.</text>
</comment>
<dbReference type="Proteomes" id="UP000001601">
    <property type="component" value="Unassembled WGS sequence"/>
</dbReference>
<dbReference type="HOGENOM" id="CLU_024867_1_1_10"/>
<accession>A3XGR5</accession>
<keyword evidence="3 8" id="KW-0813">Transport</keyword>
<feature type="transmembrane region" description="Helical" evidence="8">
    <location>
        <begin position="539"/>
        <end position="556"/>
    </location>
</feature>
<dbReference type="Pfam" id="PF01235">
    <property type="entry name" value="Na_Ala_symp"/>
    <property type="match status" value="1"/>
</dbReference>
<feature type="transmembrane region" description="Helical" evidence="8">
    <location>
        <begin position="323"/>
        <end position="348"/>
    </location>
</feature>
<keyword evidence="10" id="KW-1185">Reference proteome</keyword>
<dbReference type="STRING" id="398720.MED217_14120"/>
<feature type="transmembrane region" description="Helical" evidence="8">
    <location>
        <begin position="90"/>
        <end position="108"/>
    </location>
</feature>
<dbReference type="GO" id="GO:0005886">
    <property type="term" value="C:plasma membrane"/>
    <property type="evidence" value="ECO:0007669"/>
    <property type="project" value="UniProtKB-SubCell"/>
</dbReference>
<evidence type="ECO:0000256" key="7">
    <source>
        <dbReference type="ARBA" id="ARBA00023136"/>
    </source>
</evidence>
<keyword evidence="7 8" id="KW-0472">Membrane</keyword>
<feature type="transmembrane region" description="Helical" evidence="8">
    <location>
        <begin position="37"/>
        <end position="54"/>
    </location>
</feature>
<evidence type="ECO:0000256" key="5">
    <source>
        <dbReference type="ARBA" id="ARBA00022692"/>
    </source>
</evidence>
<dbReference type="InterPro" id="IPR001463">
    <property type="entry name" value="Na/Ala_symport"/>
</dbReference>
<keyword evidence="8" id="KW-0769">Symport</keyword>
<evidence type="ECO:0000256" key="6">
    <source>
        <dbReference type="ARBA" id="ARBA00022989"/>
    </source>
</evidence>
<feature type="transmembrane region" description="Helical" evidence="8">
    <location>
        <begin position="247"/>
        <end position="271"/>
    </location>
</feature>
<evidence type="ECO:0000313" key="10">
    <source>
        <dbReference type="Proteomes" id="UP000001601"/>
    </source>
</evidence>
<feature type="transmembrane region" description="Helical" evidence="8">
    <location>
        <begin position="404"/>
        <end position="427"/>
    </location>
</feature>
<evidence type="ECO:0000256" key="2">
    <source>
        <dbReference type="ARBA" id="ARBA00009261"/>
    </source>
</evidence>
<evidence type="ECO:0000313" key="9">
    <source>
        <dbReference type="EMBL" id="EAQ50685.1"/>
    </source>
</evidence>
<dbReference type="GO" id="GO:0005283">
    <property type="term" value="F:amino acid:sodium symporter activity"/>
    <property type="evidence" value="ECO:0007669"/>
    <property type="project" value="InterPro"/>
</dbReference>
<feature type="transmembrane region" description="Helical" evidence="8">
    <location>
        <begin position="6"/>
        <end position="25"/>
    </location>
</feature>
<proteinExistence type="inferred from homology"/>